<dbReference type="AlphaFoldDB" id="A0A9P4IV57"/>
<comment type="caution">
    <text evidence="15">The sequence shown here is derived from an EMBL/GenBank/DDBJ whole genome shotgun (WGS) entry which is preliminary data.</text>
</comment>
<feature type="compositionally biased region" description="Gly residues" evidence="13">
    <location>
        <begin position="537"/>
        <end position="559"/>
    </location>
</feature>
<dbReference type="InterPro" id="IPR029052">
    <property type="entry name" value="Metallo-depent_PP-like"/>
</dbReference>
<evidence type="ECO:0000313" key="15">
    <source>
        <dbReference type="EMBL" id="KAF2149060.1"/>
    </source>
</evidence>
<feature type="compositionally biased region" description="Basic residues" evidence="13">
    <location>
        <begin position="560"/>
        <end position="574"/>
    </location>
</feature>
<dbReference type="CDD" id="cd00844">
    <property type="entry name" value="MPP_Dbr1_N"/>
    <property type="match status" value="1"/>
</dbReference>
<dbReference type="SUPFAM" id="SSF56300">
    <property type="entry name" value="Metallo-dependent phosphatases"/>
    <property type="match status" value="1"/>
</dbReference>
<evidence type="ECO:0000256" key="9">
    <source>
        <dbReference type="ARBA" id="ARBA00022833"/>
    </source>
</evidence>
<keyword evidence="16" id="KW-1185">Reference proteome</keyword>
<keyword evidence="8" id="KW-0378">Hydrolase</keyword>
<sequence length="574" mass="64464">MSATELVQAEGLRIAVEGCGHGVLHSIYASIDKACEEAGWPGVDLVIIGGDFQAVRNADDLACVSIPPKYRSMQDFHEYYSGQRKAPYLTVFVGGNHEASNYLFELYYGGWVAPNIYYMGAANVLRAGPIRIAGMSGIWKGYDYRKHHFERLPYNQDEVKSIYHTRELDIRKLLNVRTQVDVGMSHDWPNGVEWEGNYEKLFKQKDLFEQDARSGNLGNKAARYVLDRLRPRYWFSAHLHVKYSAVVHHKSEKDAQNGVAEAANLPISEKLKNNDEIDLDMDDEPDTRAQNNPQQYPNNDEIDLDIEDDDAALPIEAPTGMNGAPEPISEDRVPQKDQTQVSDSLRAQLPAAFTRTKTPPPKSLPFPEDITNTTTKFLALDKCLPHRHFLQLMSIPPDVQNQSEISRPVKLEYDKEWLAICRVFASDLTLGDGDESLSVPKDRGEAFYRPLIDAEKDWVEQYVVKADKMVIPENFEATAPAYDERRGIVQVKMPREYTNNQTKAFCELLDISNPFDISEEERDARMRNGPKQTNRSDGGGGGSRRGFGGGRGGGGGRGRGWGRGRGHSGRGARR</sequence>
<dbReference type="InterPro" id="IPR041816">
    <property type="entry name" value="Dbr1_N"/>
</dbReference>
<name>A0A9P4IV57_9PEZI</name>
<comment type="similarity">
    <text evidence="5">Belongs to the lariat debranching enzyme family.</text>
</comment>
<dbReference type="EMBL" id="ML996092">
    <property type="protein sequence ID" value="KAF2149060.1"/>
    <property type="molecule type" value="Genomic_DNA"/>
</dbReference>
<evidence type="ECO:0000256" key="10">
    <source>
        <dbReference type="ARBA" id="ARBA00023004"/>
    </source>
</evidence>
<dbReference type="SMART" id="SM01124">
    <property type="entry name" value="DBR1"/>
    <property type="match status" value="1"/>
</dbReference>
<comment type="cofactor">
    <cofactor evidence="2">
        <name>Zn(2+)</name>
        <dbReference type="ChEBI" id="CHEBI:29105"/>
    </cofactor>
</comment>
<organism evidence="15 16">
    <name type="scientific">Myriangium duriaei CBS 260.36</name>
    <dbReference type="NCBI Taxonomy" id="1168546"/>
    <lineage>
        <taxon>Eukaryota</taxon>
        <taxon>Fungi</taxon>
        <taxon>Dikarya</taxon>
        <taxon>Ascomycota</taxon>
        <taxon>Pezizomycotina</taxon>
        <taxon>Dothideomycetes</taxon>
        <taxon>Dothideomycetidae</taxon>
        <taxon>Myriangiales</taxon>
        <taxon>Myriangiaceae</taxon>
        <taxon>Myriangium</taxon>
    </lineage>
</organism>
<dbReference type="GO" id="GO:0000398">
    <property type="term" value="P:mRNA splicing, via spliceosome"/>
    <property type="evidence" value="ECO:0007669"/>
    <property type="project" value="TreeGrafter"/>
</dbReference>
<protein>
    <submittedName>
        <fullName evidence="15">Lariat debranching enzyme</fullName>
    </submittedName>
</protein>
<feature type="region of interest" description="Disordered" evidence="13">
    <location>
        <begin position="521"/>
        <end position="574"/>
    </location>
</feature>
<dbReference type="PANTHER" id="PTHR12849">
    <property type="entry name" value="RNA LARIAT DEBRANCHING ENZYME"/>
    <property type="match status" value="1"/>
</dbReference>
<dbReference type="GO" id="GO:0005634">
    <property type="term" value="C:nucleus"/>
    <property type="evidence" value="ECO:0007669"/>
    <property type="project" value="UniProtKB-SubCell"/>
</dbReference>
<dbReference type="GO" id="GO:0046872">
    <property type="term" value="F:metal ion binding"/>
    <property type="evidence" value="ECO:0007669"/>
    <property type="project" value="UniProtKB-KW"/>
</dbReference>
<dbReference type="GO" id="GO:0008419">
    <property type="term" value="F:RNA lariat debranching enzyme activity"/>
    <property type="evidence" value="ECO:0007669"/>
    <property type="project" value="TreeGrafter"/>
</dbReference>
<comment type="subcellular location">
    <subcellularLocation>
        <location evidence="4">Nucleus</location>
    </subcellularLocation>
</comment>
<evidence type="ECO:0000256" key="7">
    <source>
        <dbReference type="ARBA" id="ARBA00022723"/>
    </source>
</evidence>
<reference evidence="15" key="1">
    <citation type="journal article" date="2020" name="Stud. Mycol.">
        <title>101 Dothideomycetes genomes: a test case for predicting lifestyles and emergence of pathogens.</title>
        <authorList>
            <person name="Haridas S."/>
            <person name="Albert R."/>
            <person name="Binder M."/>
            <person name="Bloem J."/>
            <person name="Labutti K."/>
            <person name="Salamov A."/>
            <person name="Andreopoulos B."/>
            <person name="Baker S."/>
            <person name="Barry K."/>
            <person name="Bills G."/>
            <person name="Bluhm B."/>
            <person name="Cannon C."/>
            <person name="Castanera R."/>
            <person name="Culley D."/>
            <person name="Daum C."/>
            <person name="Ezra D."/>
            <person name="Gonzalez J."/>
            <person name="Henrissat B."/>
            <person name="Kuo A."/>
            <person name="Liang C."/>
            <person name="Lipzen A."/>
            <person name="Lutzoni F."/>
            <person name="Magnuson J."/>
            <person name="Mondo S."/>
            <person name="Nolan M."/>
            <person name="Ohm R."/>
            <person name="Pangilinan J."/>
            <person name="Park H.-J."/>
            <person name="Ramirez L."/>
            <person name="Alfaro M."/>
            <person name="Sun H."/>
            <person name="Tritt A."/>
            <person name="Yoshinaga Y."/>
            <person name="Zwiers L.-H."/>
            <person name="Turgeon B."/>
            <person name="Goodwin S."/>
            <person name="Spatafora J."/>
            <person name="Crous P."/>
            <person name="Grigoriev I."/>
        </authorList>
    </citation>
    <scope>NUCLEOTIDE SEQUENCE</scope>
    <source>
        <strain evidence="15">CBS 260.36</strain>
    </source>
</reference>
<keyword evidence="11" id="KW-0464">Manganese</keyword>
<evidence type="ECO:0000256" key="6">
    <source>
        <dbReference type="ARBA" id="ARBA00022664"/>
    </source>
</evidence>
<dbReference type="InterPro" id="IPR007708">
    <property type="entry name" value="DBR1_C"/>
</dbReference>
<dbReference type="PANTHER" id="PTHR12849:SF0">
    <property type="entry name" value="LARIAT DEBRANCHING ENZYME"/>
    <property type="match status" value="1"/>
</dbReference>
<feature type="domain" description="Lariat debranching enzyme C-terminal" evidence="14">
    <location>
        <begin position="366"/>
        <end position="515"/>
    </location>
</feature>
<evidence type="ECO:0000256" key="1">
    <source>
        <dbReference type="ARBA" id="ARBA00001936"/>
    </source>
</evidence>
<evidence type="ECO:0000256" key="3">
    <source>
        <dbReference type="ARBA" id="ARBA00001954"/>
    </source>
</evidence>
<keyword evidence="10" id="KW-0408">Iron</keyword>
<evidence type="ECO:0000256" key="4">
    <source>
        <dbReference type="ARBA" id="ARBA00004123"/>
    </source>
</evidence>
<keyword evidence="6" id="KW-0507">mRNA processing</keyword>
<dbReference type="OrthoDB" id="407609at2759"/>
<dbReference type="Gene3D" id="3.60.21.10">
    <property type="match status" value="1"/>
</dbReference>
<evidence type="ECO:0000259" key="14">
    <source>
        <dbReference type="SMART" id="SM01124"/>
    </source>
</evidence>
<accession>A0A9P4IV57</accession>
<evidence type="ECO:0000256" key="12">
    <source>
        <dbReference type="ARBA" id="ARBA00023242"/>
    </source>
</evidence>
<dbReference type="Pfam" id="PF00149">
    <property type="entry name" value="Metallophos"/>
    <property type="match status" value="1"/>
</dbReference>
<evidence type="ECO:0000256" key="5">
    <source>
        <dbReference type="ARBA" id="ARBA00006045"/>
    </source>
</evidence>
<evidence type="ECO:0000256" key="8">
    <source>
        <dbReference type="ARBA" id="ARBA00022801"/>
    </source>
</evidence>
<proteinExistence type="inferred from homology"/>
<feature type="region of interest" description="Disordered" evidence="13">
    <location>
        <begin position="314"/>
        <end position="339"/>
    </location>
</feature>
<keyword evidence="12" id="KW-0539">Nucleus</keyword>
<evidence type="ECO:0000256" key="13">
    <source>
        <dbReference type="SAM" id="MobiDB-lite"/>
    </source>
</evidence>
<keyword evidence="9" id="KW-0862">Zinc</keyword>
<comment type="cofactor">
    <cofactor evidence="1">
        <name>Mn(2+)</name>
        <dbReference type="ChEBI" id="CHEBI:29035"/>
    </cofactor>
</comment>
<comment type="cofactor">
    <cofactor evidence="3">
        <name>Fe(2+)</name>
        <dbReference type="ChEBI" id="CHEBI:29033"/>
    </cofactor>
</comment>
<feature type="compositionally biased region" description="Acidic residues" evidence="13">
    <location>
        <begin position="276"/>
        <end position="285"/>
    </location>
</feature>
<dbReference type="Proteomes" id="UP000799439">
    <property type="component" value="Unassembled WGS sequence"/>
</dbReference>
<dbReference type="InterPro" id="IPR004843">
    <property type="entry name" value="Calcineurin-like_PHP"/>
</dbReference>
<evidence type="ECO:0000313" key="16">
    <source>
        <dbReference type="Proteomes" id="UP000799439"/>
    </source>
</evidence>
<evidence type="ECO:0000256" key="11">
    <source>
        <dbReference type="ARBA" id="ARBA00023211"/>
    </source>
</evidence>
<dbReference type="Pfam" id="PF05011">
    <property type="entry name" value="DBR1"/>
    <property type="match status" value="1"/>
</dbReference>
<gene>
    <name evidence="15" type="ORF">K461DRAFT_297528</name>
</gene>
<keyword evidence="7" id="KW-0479">Metal-binding</keyword>
<evidence type="ECO:0000256" key="2">
    <source>
        <dbReference type="ARBA" id="ARBA00001947"/>
    </source>
</evidence>
<feature type="region of interest" description="Disordered" evidence="13">
    <location>
        <begin position="257"/>
        <end position="302"/>
    </location>
</feature>